<protein>
    <submittedName>
        <fullName evidence="8">Serine/threonine protein kinase</fullName>
    </submittedName>
</protein>
<dbReference type="InterPro" id="IPR008271">
    <property type="entry name" value="Ser/Thr_kinase_AS"/>
</dbReference>
<name>A0A4R4WZQ7_9ACTN</name>
<keyword evidence="3 8" id="KW-0418">Kinase</keyword>
<keyword evidence="2" id="KW-0547">Nucleotide-binding</keyword>
<dbReference type="Gene3D" id="3.30.200.20">
    <property type="entry name" value="Phosphorylase Kinase, domain 1"/>
    <property type="match status" value="1"/>
</dbReference>
<gene>
    <name evidence="8" type="ORF">E1294_08820</name>
</gene>
<dbReference type="PROSITE" id="PS00108">
    <property type="entry name" value="PROTEIN_KINASE_ST"/>
    <property type="match status" value="1"/>
</dbReference>
<keyword evidence="1" id="KW-0808">Transferase</keyword>
<dbReference type="GO" id="GO:0004674">
    <property type="term" value="F:protein serine/threonine kinase activity"/>
    <property type="evidence" value="ECO:0007669"/>
    <property type="project" value="UniProtKB-KW"/>
</dbReference>
<dbReference type="OrthoDB" id="3915799at2"/>
<dbReference type="PROSITE" id="PS50011">
    <property type="entry name" value="PROTEIN_KINASE_DOM"/>
    <property type="match status" value="1"/>
</dbReference>
<organism evidence="8 9">
    <name type="scientific">Nonomuraea diastatica</name>
    <dbReference type="NCBI Taxonomy" id="1848329"/>
    <lineage>
        <taxon>Bacteria</taxon>
        <taxon>Bacillati</taxon>
        <taxon>Actinomycetota</taxon>
        <taxon>Actinomycetes</taxon>
        <taxon>Streptosporangiales</taxon>
        <taxon>Streptosporangiaceae</taxon>
        <taxon>Nonomuraea</taxon>
    </lineage>
</organism>
<keyword evidence="6" id="KW-0472">Membrane</keyword>
<feature type="domain" description="Protein kinase" evidence="7">
    <location>
        <begin position="217"/>
        <end position="464"/>
    </location>
</feature>
<evidence type="ECO:0000313" key="9">
    <source>
        <dbReference type="Proteomes" id="UP000294543"/>
    </source>
</evidence>
<keyword evidence="9" id="KW-1185">Reference proteome</keyword>
<dbReference type="SUPFAM" id="SSF56112">
    <property type="entry name" value="Protein kinase-like (PK-like)"/>
    <property type="match status" value="1"/>
</dbReference>
<sequence length="464" mass="50505">MWRRVMDSPFASPTPGIRPMFNIMTHLASQVNEPEHCPQFFHSYPQAEWRLSTTCALARYDRSLNDSLSAMQHSHSVRPSGGRWAAAVLWACLPLFTCGLATPFCIGFAAYWLRNVWHFVAACVYLVGVGSFTISALAYANFEDIPEPLAVLVTLGLLLSWGGGVIHSGILVPQMVRSRLRATSLPPHRPVDVHKRTTSPSLRQQPRPGQPEWIGHYRVLRQLGRGGQGAVYLAAAPNGAQVAVKVLHDLVDEVARKRFAREVDAARRVATFSTARLLDVNISGQHPYIVSEYVEGPSLEQLVKKHGPRDEDGLTRLALATAGALAAIHKAGIVHRDFKPSNVLIGHDGPRVIDFGIAKALDQVTMTTGKMVGTPPYMSPEQLSGETVGPPSDVFSWASTIIFAATGRPAFGEDTVPAVFNRVLTIQPDLSPLPPAIRGIVGACLNKRPDERPSASDVMLAIVH</sequence>
<dbReference type="InterPro" id="IPR000719">
    <property type="entry name" value="Prot_kinase_dom"/>
</dbReference>
<dbReference type="PANTHER" id="PTHR43289">
    <property type="entry name" value="MITOGEN-ACTIVATED PROTEIN KINASE KINASE KINASE 20-RELATED"/>
    <property type="match status" value="1"/>
</dbReference>
<feature type="region of interest" description="Disordered" evidence="5">
    <location>
        <begin position="186"/>
        <end position="208"/>
    </location>
</feature>
<comment type="caution">
    <text evidence="8">The sequence shown here is derived from an EMBL/GenBank/DDBJ whole genome shotgun (WGS) entry which is preliminary data.</text>
</comment>
<evidence type="ECO:0000256" key="1">
    <source>
        <dbReference type="ARBA" id="ARBA00022679"/>
    </source>
</evidence>
<keyword evidence="4" id="KW-0067">ATP-binding</keyword>
<dbReference type="PANTHER" id="PTHR43289:SF34">
    <property type="entry name" value="SERINE_THREONINE-PROTEIN KINASE YBDM-RELATED"/>
    <property type="match status" value="1"/>
</dbReference>
<keyword evidence="6" id="KW-0812">Transmembrane</keyword>
<feature type="transmembrane region" description="Helical" evidence="6">
    <location>
        <begin position="84"/>
        <end position="113"/>
    </location>
</feature>
<evidence type="ECO:0000256" key="4">
    <source>
        <dbReference type="ARBA" id="ARBA00022840"/>
    </source>
</evidence>
<dbReference type="AlphaFoldDB" id="A0A4R4WZQ7"/>
<proteinExistence type="predicted"/>
<reference evidence="8 9" key="1">
    <citation type="submission" date="2019-03" db="EMBL/GenBank/DDBJ databases">
        <title>Draft genome sequences of novel Actinobacteria.</title>
        <authorList>
            <person name="Sahin N."/>
            <person name="Ay H."/>
            <person name="Saygin H."/>
        </authorList>
    </citation>
    <scope>NUCLEOTIDE SEQUENCE [LARGE SCALE GENOMIC DNA]</scope>
    <source>
        <strain evidence="8 9">KC712</strain>
    </source>
</reference>
<keyword evidence="8" id="KW-0723">Serine/threonine-protein kinase</keyword>
<dbReference type="Pfam" id="PF00069">
    <property type="entry name" value="Pkinase"/>
    <property type="match status" value="1"/>
</dbReference>
<feature type="transmembrane region" description="Helical" evidence="6">
    <location>
        <begin position="149"/>
        <end position="172"/>
    </location>
</feature>
<dbReference type="GO" id="GO:0005524">
    <property type="term" value="F:ATP binding"/>
    <property type="evidence" value="ECO:0007669"/>
    <property type="project" value="UniProtKB-KW"/>
</dbReference>
<accession>A0A4R4WZQ7</accession>
<dbReference type="Gene3D" id="1.10.510.10">
    <property type="entry name" value="Transferase(Phosphotransferase) domain 1"/>
    <property type="match status" value="1"/>
</dbReference>
<evidence type="ECO:0000256" key="6">
    <source>
        <dbReference type="SAM" id="Phobius"/>
    </source>
</evidence>
<dbReference type="EMBL" id="SMKP01000018">
    <property type="protein sequence ID" value="TDD23366.1"/>
    <property type="molecule type" value="Genomic_DNA"/>
</dbReference>
<dbReference type="Proteomes" id="UP000294543">
    <property type="component" value="Unassembled WGS sequence"/>
</dbReference>
<evidence type="ECO:0000313" key="8">
    <source>
        <dbReference type="EMBL" id="TDD23366.1"/>
    </source>
</evidence>
<evidence type="ECO:0000259" key="7">
    <source>
        <dbReference type="PROSITE" id="PS50011"/>
    </source>
</evidence>
<dbReference type="CDD" id="cd14014">
    <property type="entry name" value="STKc_PknB_like"/>
    <property type="match status" value="1"/>
</dbReference>
<evidence type="ECO:0000256" key="2">
    <source>
        <dbReference type="ARBA" id="ARBA00022741"/>
    </source>
</evidence>
<evidence type="ECO:0000256" key="3">
    <source>
        <dbReference type="ARBA" id="ARBA00022777"/>
    </source>
</evidence>
<evidence type="ECO:0000256" key="5">
    <source>
        <dbReference type="SAM" id="MobiDB-lite"/>
    </source>
</evidence>
<dbReference type="InterPro" id="IPR011009">
    <property type="entry name" value="Kinase-like_dom_sf"/>
</dbReference>
<feature type="transmembrane region" description="Helical" evidence="6">
    <location>
        <begin position="119"/>
        <end position="142"/>
    </location>
</feature>
<keyword evidence="6" id="KW-1133">Transmembrane helix</keyword>